<feature type="domain" description="Glycosyl hydrolase family 13 catalytic" evidence="12">
    <location>
        <begin position="269"/>
        <end position="609"/>
    </location>
</feature>
<dbReference type="SMART" id="SM00642">
    <property type="entry name" value="Aamy"/>
    <property type="match status" value="1"/>
</dbReference>
<dbReference type="Pfam" id="PF02922">
    <property type="entry name" value="CBM_48"/>
    <property type="match status" value="1"/>
</dbReference>
<dbReference type="PANTHER" id="PTHR43651">
    <property type="entry name" value="1,4-ALPHA-GLUCAN-BRANCHING ENZYME"/>
    <property type="match status" value="1"/>
</dbReference>
<evidence type="ECO:0000256" key="2">
    <source>
        <dbReference type="ARBA" id="ARBA00004964"/>
    </source>
</evidence>
<dbReference type="HAMAP" id="MF_00685">
    <property type="entry name" value="GlgB"/>
    <property type="match status" value="1"/>
</dbReference>
<comment type="subunit">
    <text evidence="9">Monomer.</text>
</comment>
<feature type="active site" description="Proton donor" evidence="9 10">
    <location>
        <position position="480"/>
    </location>
</feature>
<dbReference type="InterPro" id="IPR006407">
    <property type="entry name" value="GlgB"/>
</dbReference>
<keyword evidence="5 9" id="KW-0328">Glycosyltransferase</keyword>
<dbReference type="InterPro" id="IPR013780">
    <property type="entry name" value="Glyco_hydro_b"/>
</dbReference>
<evidence type="ECO:0000256" key="11">
    <source>
        <dbReference type="SAM" id="MobiDB-lite"/>
    </source>
</evidence>
<dbReference type="NCBIfam" id="NF003811">
    <property type="entry name" value="PRK05402.1"/>
    <property type="match status" value="1"/>
</dbReference>
<comment type="catalytic activity">
    <reaction evidence="1 9">
        <text>Transfers a segment of a (1-&gt;4)-alpha-D-glucan chain to a primary hydroxy group in a similar glucan chain.</text>
        <dbReference type="EC" id="2.4.1.18"/>
    </reaction>
</comment>
<dbReference type="FunFam" id="2.60.40.1180:FF:000002">
    <property type="entry name" value="1,4-alpha-glucan branching enzyme GlgB"/>
    <property type="match status" value="1"/>
</dbReference>
<dbReference type="SUPFAM" id="SSF81296">
    <property type="entry name" value="E set domains"/>
    <property type="match status" value="1"/>
</dbReference>
<dbReference type="InterPro" id="IPR054169">
    <property type="entry name" value="GlgB_N"/>
</dbReference>
<dbReference type="Pfam" id="PF22019">
    <property type="entry name" value="GlgB_N"/>
    <property type="match status" value="1"/>
</dbReference>
<dbReference type="SUPFAM" id="SSF51011">
    <property type="entry name" value="Glycosyl hydrolase domain"/>
    <property type="match status" value="1"/>
</dbReference>
<accession>A0A540VF75</accession>
<dbReference type="OrthoDB" id="9800174at2"/>
<gene>
    <name evidence="9 13" type="primary">glgB</name>
    <name evidence="13" type="ORF">FKZ61_12410</name>
</gene>
<proteinExistence type="inferred from homology"/>
<dbReference type="GO" id="GO:0005978">
    <property type="term" value="P:glycogen biosynthetic process"/>
    <property type="evidence" value="ECO:0007669"/>
    <property type="project" value="UniProtKB-UniRule"/>
</dbReference>
<keyword evidence="7 9" id="KW-0320">Glycogen biosynthesis</keyword>
<evidence type="ECO:0000256" key="9">
    <source>
        <dbReference type="HAMAP-Rule" id="MF_00685"/>
    </source>
</evidence>
<dbReference type="NCBIfam" id="TIGR01515">
    <property type="entry name" value="branching_enzym"/>
    <property type="match status" value="1"/>
</dbReference>
<dbReference type="InterPro" id="IPR044143">
    <property type="entry name" value="GlgB_N_E_set_prok"/>
</dbReference>
<dbReference type="InterPro" id="IPR006048">
    <property type="entry name" value="A-amylase/branching_C"/>
</dbReference>
<dbReference type="AlphaFoldDB" id="A0A540VF75"/>
<dbReference type="CDD" id="cd02855">
    <property type="entry name" value="E_set_GBE_prok_N"/>
    <property type="match status" value="1"/>
</dbReference>
<comment type="caution">
    <text evidence="13">The sequence shown here is derived from an EMBL/GenBank/DDBJ whole genome shotgun (WGS) entry which is preliminary data.</text>
</comment>
<dbReference type="Pfam" id="PF00128">
    <property type="entry name" value="Alpha-amylase"/>
    <property type="match status" value="1"/>
</dbReference>
<dbReference type="InterPro" id="IPR004193">
    <property type="entry name" value="Glyco_hydro_13_N"/>
</dbReference>
<dbReference type="PANTHER" id="PTHR43651:SF3">
    <property type="entry name" value="1,4-ALPHA-GLUCAN-BRANCHING ENZYME"/>
    <property type="match status" value="1"/>
</dbReference>
<dbReference type="PIRSF" id="PIRSF000463">
    <property type="entry name" value="GlgB"/>
    <property type="match status" value="1"/>
</dbReference>
<keyword evidence="8 9" id="KW-0119">Carbohydrate metabolism</keyword>
<dbReference type="CDD" id="cd11322">
    <property type="entry name" value="AmyAc_Glg_BE"/>
    <property type="match status" value="1"/>
</dbReference>
<keyword evidence="14" id="KW-1185">Reference proteome</keyword>
<evidence type="ECO:0000256" key="7">
    <source>
        <dbReference type="ARBA" id="ARBA00023056"/>
    </source>
</evidence>
<dbReference type="GO" id="GO:0005829">
    <property type="term" value="C:cytosol"/>
    <property type="evidence" value="ECO:0007669"/>
    <property type="project" value="TreeGrafter"/>
</dbReference>
<dbReference type="InParanoid" id="A0A540VF75"/>
<evidence type="ECO:0000256" key="5">
    <source>
        <dbReference type="ARBA" id="ARBA00022676"/>
    </source>
</evidence>
<dbReference type="GO" id="GO:0043169">
    <property type="term" value="F:cation binding"/>
    <property type="evidence" value="ECO:0007669"/>
    <property type="project" value="InterPro"/>
</dbReference>
<dbReference type="EC" id="2.4.1.18" evidence="9"/>
<evidence type="ECO:0000256" key="3">
    <source>
        <dbReference type="ARBA" id="ARBA00009000"/>
    </source>
</evidence>
<protein>
    <recommendedName>
        <fullName evidence="9">1,4-alpha-glucan branching enzyme GlgB</fullName>
        <ecNumber evidence="9">2.4.1.18</ecNumber>
    </recommendedName>
    <alternativeName>
        <fullName evidence="9">1,4-alpha-D-glucan:1,4-alpha-D-glucan 6-glucosyl-transferase</fullName>
    </alternativeName>
    <alternativeName>
        <fullName evidence="9">Alpha-(1-&gt;4)-glucan branching enzyme</fullName>
    </alternativeName>
    <alternativeName>
        <fullName evidence="9">Glycogen branching enzyme</fullName>
        <shortName evidence="9">BE</shortName>
    </alternativeName>
</protein>
<dbReference type="GO" id="GO:0003844">
    <property type="term" value="F:1,4-alpha-glucan branching enzyme activity"/>
    <property type="evidence" value="ECO:0007669"/>
    <property type="project" value="UniProtKB-UniRule"/>
</dbReference>
<feature type="region of interest" description="Disordered" evidence="11">
    <location>
        <begin position="1"/>
        <end position="20"/>
    </location>
</feature>
<evidence type="ECO:0000313" key="13">
    <source>
        <dbReference type="EMBL" id="TQE95397.1"/>
    </source>
</evidence>
<dbReference type="Gene3D" id="3.20.20.80">
    <property type="entry name" value="Glycosidases"/>
    <property type="match status" value="1"/>
</dbReference>
<name>A0A540VF75_9CHLR</name>
<keyword evidence="6 9" id="KW-0808">Transferase</keyword>
<dbReference type="InterPro" id="IPR006047">
    <property type="entry name" value="GH13_cat_dom"/>
</dbReference>
<dbReference type="NCBIfam" id="NF008967">
    <property type="entry name" value="PRK12313.1"/>
    <property type="match status" value="1"/>
</dbReference>
<dbReference type="Gene3D" id="2.60.40.1180">
    <property type="entry name" value="Golgi alpha-mannosidase II"/>
    <property type="match status" value="1"/>
</dbReference>
<comment type="similarity">
    <text evidence="3 9">Belongs to the glycosyl hydrolase 13 family. GlgB subfamily.</text>
</comment>
<dbReference type="InterPro" id="IPR014756">
    <property type="entry name" value="Ig_E-set"/>
</dbReference>
<dbReference type="UniPathway" id="UPA00164"/>
<dbReference type="InterPro" id="IPR013783">
    <property type="entry name" value="Ig-like_fold"/>
</dbReference>
<dbReference type="InterPro" id="IPR017853">
    <property type="entry name" value="GH"/>
</dbReference>
<evidence type="ECO:0000256" key="8">
    <source>
        <dbReference type="ARBA" id="ARBA00023277"/>
    </source>
</evidence>
<dbReference type="FunCoup" id="A0A540VF75">
    <property type="interactions" value="375"/>
</dbReference>
<dbReference type="RefSeq" id="WP_141610453.1">
    <property type="nucleotide sequence ID" value="NZ_VIGC02000014.1"/>
</dbReference>
<dbReference type="SUPFAM" id="SSF51445">
    <property type="entry name" value="(Trans)glycosidases"/>
    <property type="match status" value="1"/>
</dbReference>
<evidence type="ECO:0000256" key="10">
    <source>
        <dbReference type="PIRSR" id="PIRSR000463-1"/>
    </source>
</evidence>
<evidence type="ECO:0000256" key="4">
    <source>
        <dbReference type="ARBA" id="ARBA00022600"/>
    </source>
</evidence>
<comment type="function">
    <text evidence="9">Catalyzes the formation of the alpha-1,6-glucosidic linkages in glycogen by scission of a 1,4-alpha-linked oligosaccharide from growing alpha-1,4-glucan chains and the subsequent attachment of the oligosaccharide to the alpha-1,6 position.</text>
</comment>
<dbReference type="Pfam" id="PF02806">
    <property type="entry name" value="Alpha-amylase_C"/>
    <property type="match status" value="1"/>
</dbReference>
<dbReference type="FunFam" id="2.60.40.10:FF:000169">
    <property type="entry name" value="1,4-alpha-glucan branching enzyme GlgB"/>
    <property type="match status" value="1"/>
</dbReference>
<evidence type="ECO:0000256" key="1">
    <source>
        <dbReference type="ARBA" id="ARBA00000826"/>
    </source>
</evidence>
<evidence type="ECO:0000259" key="12">
    <source>
        <dbReference type="SMART" id="SM00642"/>
    </source>
</evidence>
<dbReference type="InterPro" id="IPR037439">
    <property type="entry name" value="Branching_enzy"/>
</dbReference>
<comment type="pathway">
    <text evidence="2 9">Glycan biosynthesis; glycogen biosynthesis.</text>
</comment>
<reference evidence="13 14" key="1">
    <citation type="submission" date="2019-06" db="EMBL/GenBank/DDBJ databases">
        <title>Genome sequence of Litorilinea aerophila BAA-2444.</title>
        <authorList>
            <person name="Maclea K.S."/>
            <person name="Maurais E.G."/>
            <person name="Iannazzi L.C."/>
        </authorList>
    </citation>
    <scope>NUCLEOTIDE SEQUENCE [LARGE SCALE GENOMIC DNA]</scope>
    <source>
        <strain evidence="13 14">ATCC BAA-2444</strain>
    </source>
</reference>
<dbReference type="Gene3D" id="2.60.40.10">
    <property type="entry name" value="Immunoglobulins"/>
    <property type="match status" value="2"/>
</dbReference>
<dbReference type="EMBL" id="VIGC01000014">
    <property type="protein sequence ID" value="TQE95397.1"/>
    <property type="molecule type" value="Genomic_DNA"/>
</dbReference>
<dbReference type="Proteomes" id="UP000317371">
    <property type="component" value="Unassembled WGS sequence"/>
</dbReference>
<evidence type="ECO:0000313" key="14">
    <source>
        <dbReference type="Proteomes" id="UP000317371"/>
    </source>
</evidence>
<sequence length="746" mass="86392">MTSEQKSAQERTSPQSTVNPTEIEAIVGGYHGAAFSVLGPHVVTVDGKTCVAIRAFRPLDVAVTVLRPDRGERQEMVRIHPAGFFEAIFPEEQAPFVYQLLLRDPQGGEHLIEDPYRFPPFLTDFDLYLHGEGNFLRSYEKLGAQMCTREGVPGVNFAVWAPNALRVSVIGPFNGWDDRMHPMRCHEGAGIWEIFIPHLPEGMHYKYSIKSRFMGYQVDKSDPYAFYAEVRPSTDSRVWNINKYQWHDEEWLASRPQRQALDQPLNIYEVHLGSWRRVPETNGFLSYRDLAHQLVDYAQKMGYTHIELLPITEHPLDASWGYQTTGYFAPTSRFGTPDDFMYFVDYCHQHQIGVILDWVPAHFPRDAHGLAFFDGTHLYEHADPRQGEQRDWGTKVFNFGRNEVRNFLLSSALFWLKKYHLDGLRVDAVASMLYLDYSRKEGEWIPNRYGGRENLEAIDFLRRFNEVSHEEAPGILTIAEESTAWPMVSRPTYMGGLGFDLKWNMGWMHDTLSYFQKDPLYRRYHQNEITFSLVYAFHENFVLPLSHDEVVHLKRSLLDKMPGDAWQKFANLRSLYAYMTAHPGKMLLFMGGEFGQWAEWSEAKSLDWHLLEHPPHQQLQRFVADLNHLYRAEPALHQVDFSWEGFDWIDFNDAEHSVISFVRRARDPQDLVVVVCNFTPVPRHDYRVGLPMLGTYREILNSDWTQYGGSGVGNPEPIVAEAMPWQRCNYSALLNLPPLGVIYLKP</sequence>
<keyword evidence="4 9" id="KW-0321">Glycogen metabolism</keyword>
<organism evidence="13 14">
    <name type="scientific">Litorilinea aerophila</name>
    <dbReference type="NCBI Taxonomy" id="1204385"/>
    <lineage>
        <taxon>Bacteria</taxon>
        <taxon>Bacillati</taxon>
        <taxon>Chloroflexota</taxon>
        <taxon>Caldilineae</taxon>
        <taxon>Caldilineales</taxon>
        <taxon>Caldilineaceae</taxon>
        <taxon>Litorilinea</taxon>
    </lineage>
</organism>
<feature type="active site" description="Nucleophile" evidence="9 10">
    <location>
        <position position="427"/>
    </location>
</feature>
<evidence type="ECO:0000256" key="6">
    <source>
        <dbReference type="ARBA" id="ARBA00022679"/>
    </source>
</evidence>
<dbReference type="GO" id="GO:0004553">
    <property type="term" value="F:hydrolase activity, hydrolyzing O-glycosyl compounds"/>
    <property type="evidence" value="ECO:0007669"/>
    <property type="project" value="InterPro"/>
</dbReference>
<dbReference type="FunFam" id="3.20.20.80:FF:000003">
    <property type="entry name" value="1,4-alpha-glucan branching enzyme GlgB"/>
    <property type="match status" value="1"/>
</dbReference>